<evidence type="ECO:0000313" key="3">
    <source>
        <dbReference type="Proteomes" id="UP000276103"/>
    </source>
</evidence>
<keyword evidence="1" id="KW-0175">Coiled coil</keyword>
<dbReference type="EMBL" id="RSCM01000027">
    <property type="protein sequence ID" value="RUS92527.1"/>
    <property type="molecule type" value="Genomic_DNA"/>
</dbReference>
<gene>
    <name evidence="2" type="ORF">DSM107003_50100</name>
</gene>
<dbReference type="InterPro" id="IPR021874">
    <property type="entry name" value="Phage_Mu_Gp27"/>
</dbReference>
<keyword evidence="3" id="KW-1185">Reference proteome</keyword>
<evidence type="ECO:0008006" key="4">
    <source>
        <dbReference type="Google" id="ProtNLM"/>
    </source>
</evidence>
<proteinExistence type="predicted"/>
<evidence type="ECO:0000313" key="2">
    <source>
        <dbReference type="EMBL" id="RUS92527.1"/>
    </source>
</evidence>
<accession>A0A433UFE8</accession>
<sequence>MPQRSTISLLPEDIRAWLNASLINNAFSGYQDLADALAKKGYEISRSSIHRYGVKFEAQLAELKEATEQALALADACGDDENALGDALTRLTQMKAYQALMEMSDVKDLSLPQLGRMVADLNRSSVTVKKYSAEVRKKLEEKLKILEAEAIKAGGEVDNNPRLDTLRRVREEVYGLF</sequence>
<dbReference type="Proteomes" id="UP000276103">
    <property type="component" value="Unassembled WGS sequence"/>
</dbReference>
<dbReference type="AlphaFoldDB" id="A0A433UFE8"/>
<dbReference type="RefSeq" id="WP_127056788.1">
    <property type="nucleotide sequence ID" value="NZ_RSCM01000027.1"/>
</dbReference>
<dbReference type="Pfam" id="PF11985">
    <property type="entry name" value="Phage_Mu_Gp27"/>
    <property type="match status" value="1"/>
</dbReference>
<organism evidence="2 3">
    <name type="scientific">Trichormus variabilis SAG 1403-4b</name>
    <dbReference type="NCBI Taxonomy" id="447716"/>
    <lineage>
        <taxon>Bacteria</taxon>
        <taxon>Bacillati</taxon>
        <taxon>Cyanobacteriota</taxon>
        <taxon>Cyanophyceae</taxon>
        <taxon>Nostocales</taxon>
        <taxon>Nostocaceae</taxon>
        <taxon>Trichormus</taxon>
    </lineage>
</organism>
<evidence type="ECO:0000256" key="1">
    <source>
        <dbReference type="SAM" id="Coils"/>
    </source>
</evidence>
<protein>
    <recommendedName>
        <fullName evidence="4">Terminase</fullName>
    </recommendedName>
</protein>
<dbReference type="OrthoDB" id="371328at2"/>
<name>A0A433UFE8_ANAVA</name>
<comment type="caution">
    <text evidence="2">The sequence shown here is derived from an EMBL/GenBank/DDBJ whole genome shotgun (WGS) entry which is preliminary data.</text>
</comment>
<reference evidence="2 3" key="1">
    <citation type="journal article" date="2019" name="Genome Biol. Evol.">
        <title>Day and night: Metabolic profiles and evolutionary relationships of six axenic non-marine cyanobacteria.</title>
        <authorList>
            <person name="Will S.E."/>
            <person name="Henke P."/>
            <person name="Boedeker C."/>
            <person name="Huang S."/>
            <person name="Brinkmann H."/>
            <person name="Rohde M."/>
            <person name="Jarek M."/>
            <person name="Friedl T."/>
            <person name="Seufert S."/>
            <person name="Schumacher M."/>
            <person name="Overmann J."/>
            <person name="Neumann-Schaal M."/>
            <person name="Petersen J."/>
        </authorList>
    </citation>
    <scope>NUCLEOTIDE SEQUENCE [LARGE SCALE GENOMIC DNA]</scope>
    <source>
        <strain evidence="2 3">SAG 1403-4b</strain>
    </source>
</reference>
<feature type="coiled-coil region" evidence="1">
    <location>
        <begin position="129"/>
        <end position="156"/>
    </location>
</feature>